<dbReference type="InterPro" id="IPR045851">
    <property type="entry name" value="AMP-bd_C_sf"/>
</dbReference>
<feature type="domain" description="AMP-binding enzyme C-terminal" evidence="2">
    <location>
        <begin position="513"/>
        <end position="593"/>
    </location>
</feature>
<name>A0A9Q7UTK9_9BURK</name>
<dbReference type="InterPro" id="IPR042099">
    <property type="entry name" value="ANL_N_sf"/>
</dbReference>
<dbReference type="NCBIfam" id="NF004837">
    <property type="entry name" value="PRK06187.1"/>
    <property type="match status" value="1"/>
</dbReference>
<dbReference type="Gene3D" id="3.40.50.12780">
    <property type="entry name" value="N-terminal domain of ligase-like"/>
    <property type="match status" value="1"/>
</dbReference>
<dbReference type="Proteomes" id="UP000254259">
    <property type="component" value="Plasmid CBM2636_mp"/>
</dbReference>
<evidence type="ECO:0000313" key="3">
    <source>
        <dbReference type="EMBL" id="SPD66994.1"/>
    </source>
</evidence>
<keyword evidence="3" id="KW-0436">Ligase</keyword>
<protein>
    <submittedName>
        <fullName evidence="3">Long-chain-fatty-acid--CoA ligase</fullName>
        <ecNumber evidence="3">6.2.1.3</ecNumber>
    </submittedName>
</protein>
<dbReference type="Pfam" id="PF13193">
    <property type="entry name" value="AMP-binding_C"/>
    <property type="match status" value="1"/>
</dbReference>
<proteinExistence type="predicted"/>
<accession>A0A9Q7UTK9</accession>
<keyword evidence="3" id="KW-0614">Plasmid</keyword>
<dbReference type="AlphaFoldDB" id="A0A9Q7UTK9"/>
<gene>
    <name evidence="3" type="ORF">CBM2636_MP10630</name>
</gene>
<dbReference type="PANTHER" id="PTHR43767:SF11">
    <property type="entry name" value="MEDIUM-CHAIN-FATTY-ACID--COA LIGASE"/>
    <property type="match status" value="1"/>
</dbReference>
<evidence type="ECO:0000259" key="2">
    <source>
        <dbReference type="Pfam" id="PF13193"/>
    </source>
</evidence>
<dbReference type="EMBL" id="LT984814">
    <property type="protein sequence ID" value="SPD66994.1"/>
    <property type="molecule type" value="Genomic_DNA"/>
</dbReference>
<organism evidence="3 4">
    <name type="scientific">Cupriavidus taiwanensis</name>
    <dbReference type="NCBI Taxonomy" id="164546"/>
    <lineage>
        <taxon>Bacteria</taxon>
        <taxon>Pseudomonadati</taxon>
        <taxon>Pseudomonadota</taxon>
        <taxon>Betaproteobacteria</taxon>
        <taxon>Burkholderiales</taxon>
        <taxon>Burkholderiaceae</taxon>
        <taxon>Cupriavidus</taxon>
    </lineage>
</organism>
<reference evidence="3 4" key="1">
    <citation type="submission" date="2018-01" db="EMBL/GenBank/DDBJ databases">
        <authorList>
            <person name="Clerissi C."/>
        </authorList>
    </citation>
    <scope>NUCLEOTIDE SEQUENCE [LARGE SCALE GENOMIC DNA]</scope>
    <source>
        <strain evidence="3">Cupriavidus taiwanensis SWF 66322</strain>
        <plasmid evidence="4">cbm2636_mp</plasmid>
    </source>
</reference>
<evidence type="ECO:0000259" key="1">
    <source>
        <dbReference type="Pfam" id="PF00501"/>
    </source>
</evidence>
<sequence>MPPEANLGMPRASPVGGLESRAMALTLAGIRRPWRCMQVMGMLPRPLPQRSRSSSVTRPIPIPRTPSAYAYPLLIKQLLHAPLAVNPEQEIVYRGQVRHSYWTMRHRIGQLASGLQSLGIALGDTVAVMDWDSHRYLESYFGIPMMGAVLMTVNVRLSPEQIAYTLNHAGVRLLIVHADFLPTLALIRAQLETVERFVLVSDDTFALSNAPLPDGFSAEYEALLAASPPDYAFPDFDENARATTFYTTGTTGLPKGVYFSHRQIVLHTLATMAALAAAPSQGRVHRDDVYMPLTPMFHVHAWGMPFVATALGVKQVYPGRYAADHLLRLMQGERVTFSHGVPTLLHMILSHPASAGVDLSGMKMIVGGSALPRGLAQAAIDRGIDVFTGYGMSETCPILTLAQVKTSLLGDAATELDLRTKTGLPVPLVDLRIVDDEMRDIAHDGEASGEIVVRAPWLTQGYLGDAAGSEHLWAGGYLHTNDIGSIDSDGYLKVTDRIKDVIKSGGEWVSSLELEDLISRHAAVSEVAVIGIKDAQWGERPLPLVVLRPGQSAGTEEIQEHLRDFVRRGAISKYAIPERVLFVDAIEKTSVGKINKRLLREKYQNAPPLSPAFGTHP</sequence>
<dbReference type="CDD" id="cd12119">
    <property type="entry name" value="ttLC_FACS_AlkK_like"/>
    <property type="match status" value="1"/>
</dbReference>
<dbReference type="Gene3D" id="3.30.300.30">
    <property type="match status" value="1"/>
</dbReference>
<dbReference type="PANTHER" id="PTHR43767">
    <property type="entry name" value="LONG-CHAIN-FATTY-ACID--COA LIGASE"/>
    <property type="match status" value="1"/>
</dbReference>
<dbReference type="EC" id="6.2.1.3" evidence="3"/>
<dbReference type="InterPro" id="IPR025110">
    <property type="entry name" value="AMP-bd_C"/>
</dbReference>
<dbReference type="Pfam" id="PF00501">
    <property type="entry name" value="AMP-binding"/>
    <property type="match status" value="1"/>
</dbReference>
<geneLocation type="plasmid" evidence="4">
    <name>cbm2636_mp</name>
</geneLocation>
<feature type="domain" description="AMP-dependent synthetase/ligase" evidence="1">
    <location>
        <begin position="84"/>
        <end position="463"/>
    </location>
</feature>
<dbReference type="InterPro" id="IPR050237">
    <property type="entry name" value="ATP-dep_AMP-bd_enzyme"/>
</dbReference>
<dbReference type="GO" id="GO:0004467">
    <property type="term" value="F:long-chain fatty acid-CoA ligase activity"/>
    <property type="evidence" value="ECO:0007669"/>
    <property type="project" value="UniProtKB-EC"/>
</dbReference>
<dbReference type="SUPFAM" id="SSF56801">
    <property type="entry name" value="Acetyl-CoA synthetase-like"/>
    <property type="match status" value="1"/>
</dbReference>
<dbReference type="InterPro" id="IPR000873">
    <property type="entry name" value="AMP-dep_synth/lig_dom"/>
</dbReference>
<evidence type="ECO:0000313" key="4">
    <source>
        <dbReference type="Proteomes" id="UP000254259"/>
    </source>
</evidence>